<dbReference type="AlphaFoldDB" id="A0AAW1IZX7"/>
<evidence type="ECO:0000313" key="3">
    <source>
        <dbReference type="Proteomes" id="UP001458880"/>
    </source>
</evidence>
<gene>
    <name evidence="2" type="ORF">QE152_g32083</name>
</gene>
<keyword evidence="1" id="KW-0472">Membrane</keyword>
<sequence length="95" mass="11368">MNNDPQLNMDELLTEGLSEEETAELLNSINRELEELQKQRHLDAASIDYWPYIYIFMVFLFGGLSLYFGTKLFAWRNLKLRKDKLKKKIEKRKIL</sequence>
<keyword evidence="1" id="KW-1133">Transmembrane helix</keyword>
<name>A0AAW1IZX7_POPJA</name>
<feature type="transmembrane region" description="Helical" evidence="1">
    <location>
        <begin position="52"/>
        <end position="74"/>
    </location>
</feature>
<evidence type="ECO:0000256" key="1">
    <source>
        <dbReference type="SAM" id="Phobius"/>
    </source>
</evidence>
<keyword evidence="3" id="KW-1185">Reference proteome</keyword>
<accession>A0AAW1IZX7</accession>
<dbReference type="EMBL" id="JASPKY010000460">
    <property type="protein sequence ID" value="KAK9696167.1"/>
    <property type="molecule type" value="Genomic_DNA"/>
</dbReference>
<proteinExistence type="predicted"/>
<dbReference type="Proteomes" id="UP001458880">
    <property type="component" value="Unassembled WGS sequence"/>
</dbReference>
<organism evidence="2 3">
    <name type="scientific">Popillia japonica</name>
    <name type="common">Japanese beetle</name>
    <dbReference type="NCBI Taxonomy" id="7064"/>
    <lineage>
        <taxon>Eukaryota</taxon>
        <taxon>Metazoa</taxon>
        <taxon>Ecdysozoa</taxon>
        <taxon>Arthropoda</taxon>
        <taxon>Hexapoda</taxon>
        <taxon>Insecta</taxon>
        <taxon>Pterygota</taxon>
        <taxon>Neoptera</taxon>
        <taxon>Endopterygota</taxon>
        <taxon>Coleoptera</taxon>
        <taxon>Polyphaga</taxon>
        <taxon>Scarabaeiformia</taxon>
        <taxon>Scarabaeidae</taxon>
        <taxon>Rutelinae</taxon>
        <taxon>Popillia</taxon>
    </lineage>
</organism>
<protein>
    <submittedName>
        <fullName evidence="2">Uncharacterized protein</fullName>
    </submittedName>
</protein>
<keyword evidence="1" id="KW-0812">Transmembrane</keyword>
<comment type="caution">
    <text evidence="2">The sequence shown here is derived from an EMBL/GenBank/DDBJ whole genome shotgun (WGS) entry which is preliminary data.</text>
</comment>
<reference evidence="2 3" key="1">
    <citation type="journal article" date="2024" name="BMC Genomics">
        <title>De novo assembly and annotation of Popillia japonica's genome with initial clues to its potential as an invasive pest.</title>
        <authorList>
            <person name="Cucini C."/>
            <person name="Boschi S."/>
            <person name="Funari R."/>
            <person name="Cardaioli E."/>
            <person name="Iannotti N."/>
            <person name="Marturano G."/>
            <person name="Paoli F."/>
            <person name="Bruttini M."/>
            <person name="Carapelli A."/>
            <person name="Frati F."/>
            <person name="Nardi F."/>
        </authorList>
    </citation>
    <scope>NUCLEOTIDE SEQUENCE [LARGE SCALE GENOMIC DNA]</scope>
    <source>
        <strain evidence="2">DMR45628</strain>
    </source>
</reference>
<evidence type="ECO:0000313" key="2">
    <source>
        <dbReference type="EMBL" id="KAK9696167.1"/>
    </source>
</evidence>